<dbReference type="RefSeq" id="WP_145090804.1">
    <property type="nucleotide sequence ID" value="NZ_CP036274.1"/>
</dbReference>
<feature type="transmembrane region" description="Helical" evidence="3">
    <location>
        <begin position="387"/>
        <end position="407"/>
    </location>
</feature>
<organism evidence="5 6">
    <name type="scientific">Anatilimnocola aggregata</name>
    <dbReference type="NCBI Taxonomy" id="2528021"/>
    <lineage>
        <taxon>Bacteria</taxon>
        <taxon>Pseudomonadati</taxon>
        <taxon>Planctomycetota</taxon>
        <taxon>Planctomycetia</taxon>
        <taxon>Pirellulales</taxon>
        <taxon>Pirellulaceae</taxon>
        <taxon>Anatilimnocola</taxon>
    </lineage>
</organism>
<dbReference type="Pfam" id="PF25973">
    <property type="entry name" value="BSH_CzcB"/>
    <property type="match status" value="1"/>
</dbReference>
<keyword evidence="2" id="KW-0175">Coiled coil</keyword>
<evidence type="ECO:0000256" key="1">
    <source>
        <dbReference type="ARBA" id="ARBA00022448"/>
    </source>
</evidence>
<reference evidence="5 6" key="1">
    <citation type="submission" date="2019-02" db="EMBL/GenBank/DDBJ databases">
        <title>Deep-cultivation of Planctomycetes and their phenomic and genomic characterization uncovers novel biology.</title>
        <authorList>
            <person name="Wiegand S."/>
            <person name="Jogler M."/>
            <person name="Boedeker C."/>
            <person name="Pinto D."/>
            <person name="Vollmers J."/>
            <person name="Rivas-Marin E."/>
            <person name="Kohn T."/>
            <person name="Peeters S.H."/>
            <person name="Heuer A."/>
            <person name="Rast P."/>
            <person name="Oberbeckmann S."/>
            <person name="Bunk B."/>
            <person name="Jeske O."/>
            <person name="Meyerdierks A."/>
            <person name="Storesund J.E."/>
            <person name="Kallscheuer N."/>
            <person name="Luecker S."/>
            <person name="Lage O.M."/>
            <person name="Pohl T."/>
            <person name="Merkel B.J."/>
            <person name="Hornburger P."/>
            <person name="Mueller R.-W."/>
            <person name="Bruemmer F."/>
            <person name="Labrenz M."/>
            <person name="Spormann A.M."/>
            <person name="Op den Camp H."/>
            <person name="Overmann J."/>
            <person name="Amann R."/>
            <person name="Jetten M.S.M."/>
            <person name="Mascher T."/>
            <person name="Medema M.H."/>
            <person name="Devos D.P."/>
            <person name="Kaster A.-K."/>
            <person name="Ovreas L."/>
            <person name="Rohde M."/>
            <person name="Galperin M.Y."/>
            <person name="Jogler C."/>
        </authorList>
    </citation>
    <scope>NUCLEOTIDE SEQUENCE [LARGE SCALE GENOMIC DNA]</scope>
    <source>
        <strain evidence="5 6">ETA_A8</strain>
    </source>
</reference>
<feature type="coiled-coil region" evidence="2">
    <location>
        <begin position="457"/>
        <end position="533"/>
    </location>
</feature>
<sequence length="682" mass="73419">MASTYIAPKEGASDGWQKVDAALDRLHQQALSETIADRFYTAVLNELRGLQLPRAAIWKVVEGRLRLVRRVESPGNSAAGVQGEVAQEQAAAADAIDAKQPRVARPAADSAVTETAKPASCAAAPWFIANRPAGALVVWLEPDSPPAAVAGQLRLLSAIAELMASFQAQSEWHEAQTQLQVQARLAPLLVSLHSSLKLAEIAQRIASDGRAAVGCDRIAVAIRRGRGYRTLAVSGADHLHRHSQTIRQLDALCTAVAVNGDPLWWEASSSATDDETLPPQVQHRLAEHLDVSPAVALAVIPLRSIKTSESSAAEANSSDSTTDAEPLIATLVFECYSRTFDEASQAVIAGMLPHCAGALTHGLLVQRIPGQWLWLRIARQSAWHTAAFRWAAALVVLALAIAALFLLKADVQVRATGEIQSEARREIFAPWDGVATEVHVDHGQRVKAGDLLLTIHSAELEQQLQEAQGEADTARKQLAAVQSQRLQAGPGDVQSRNREATLTAEEQQLQAQLTSLADKLKMLARRREELTVRSPINGEVVTWNARERLVGRPLRRGDQLLTVADPAGPWKVELRIPSRSAGRVLASAGSNSGGQAVTWTLTSQPGNAQQGVVRSIAQRIELDEAGRSHLRLTVEPLAKTPAELGNITPGSLVSAKVACGRSTLAEAWFHDLIDTIRLWLTL</sequence>
<dbReference type="SUPFAM" id="SSF111369">
    <property type="entry name" value="HlyD-like secretion proteins"/>
    <property type="match status" value="1"/>
</dbReference>
<name>A0A517YE07_9BACT</name>
<dbReference type="InterPro" id="IPR051909">
    <property type="entry name" value="MFP_Cation_Efflux"/>
</dbReference>
<evidence type="ECO:0000259" key="4">
    <source>
        <dbReference type="Pfam" id="PF25973"/>
    </source>
</evidence>
<dbReference type="PANTHER" id="PTHR30097">
    <property type="entry name" value="CATION EFFLUX SYSTEM PROTEIN CUSB"/>
    <property type="match status" value="1"/>
</dbReference>
<dbReference type="Gene3D" id="2.40.50.100">
    <property type="match status" value="1"/>
</dbReference>
<keyword evidence="3" id="KW-0472">Membrane</keyword>
<keyword evidence="6" id="KW-1185">Reference proteome</keyword>
<evidence type="ECO:0000313" key="6">
    <source>
        <dbReference type="Proteomes" id="UP000315017"/>
    </source>
</evidence>
<dbReference type="Gene3D" id="1.10.287.470">
    <property type="entry name" value="Helix hairpin bin"/>
    <property type="match status" value="1"/>
</dbReference>
<protein>
    <submittedName>
        <fullName evidence="5">HlyD family secretion protein</fullName>
    </submittedName>
</protein>
<dbReference type="Gene3D" id="3.30.450.40">
    <property type="match status" value="1"/>
</dbReference>
<keyword evidence="1" id="KW-0813">Transport</keyword>
<dbReference type="InterPro" id="IPR029016">
    <property type="entry name" value="GAF-like_dom_sf"/>
</dbReference>
<dbReference type="Proteomes" id="UP000315017">
    <property type="component" value="Chromosome"/>
</dbReference>
<evidence type="ECO:0000256" key="3">
    <source>
        <dbReference type="SAM" id="Phobius"/>
    </source>
</evidence>
<keyword evidence="3" id="KW-0812">Transmembrane</keyword>
<dbReference type="GO" id="GO:0030313">
    <property type="term" value="C:cell envelope"/>
    <property type="evidence" value="ECO:0007669"/>
    <property type="project" value="TreeGrafter"/>
</dbReference>
<feature type="domain" description="CzcB-like barrel-sandwich hybrid" evidence="4">
    <location>
        <begin position="427"/>
        <end position="565"/>
    </location>
</feature>
<dbReference type="EMBL" id="CP036274">
    <property type="protein sequence ID" value="QDU28468.1"/>
    <property type="molecule type" value="Genomic_DNA"/>
</dbReference>
<gene>
    <name evidence="5" type="ORF">ETAA8_35690</name>
</gene>
<keyword evidence="3" id="KW-1133">Transmembrane helix</keyword>
<dbReference type="InterPro" id="IPR058647">
    <property type="entry name" value="BSH_CzcB-like"/>
</dbReference>
<dbReference type="GO" id="GO:0015679">
    <property type="term" value="P:plasma membrane copper ion transport"/>
    <property type="evidence" value="ECO:0007669"/>
    <property type="project" value="TreeGrafter"/>
</dbReference>
<dbReference type="KEGG" id="aagg:ETAA8_35690"/>
<dbReference type="Gene3D" id="2.40.30.170">
    <property type="match status" value="1"/>
</dbReference>
<dbReference type="PANTHER" id="PTHR30097:SF4">
    <property type="entry name" value="SLR6042 PROTEIN"/>
    <property type="match status" value="1"/>
</dbReference>
<dbReference type="AlphaFoldDB" id="A0A517YE07"/>
<accession>A0A517YE07</accession>
<evidence type="ECO:0000256" key="2">
    <source>
        <dbReference type="SAM" id="Coils"/>
    </source>
</evidence>
<evidence type="ECO:0000313" key="5">
    <source>
        <dbReference type="EMBL" id="QDU28468.1"/>
    </source>
</evidence>
<proteinExistence type="predicted"/>
<dbReference type="GO" id="GO:0060003">
    <property type="term" value="P:copper ion export"/>
    <property type="evidence" value="ECO:0007669"/>
    <property type="project" value="TreeGrafter"/>
</dbReference>
<dbReference type="OrthoDB" id="248877at2"/>